<protein>
    <recommendedName>
        <fullName evidence="3">Cilia- and flagella-associated protein 206</fullName>
    </recommendedName>
</protein>
<proteinExistence type="inferred from homology"/>
<evidence type="ECO:0000256" key="5">
    <source>
        <dbReference type="ARBA" id="ARBA00022794"/>
    </source>
</evidence>
<dbReference type="GO" id="GO:0036064">
    <property type="term" value="C:ciliary basal body"/>
    <property type="evidence" value="ECO:0007669"/>
    <property type="project" value="TreeGrafter"/>
</dbReference>
<evidence type="ECO:0000256" key="9">
    <source>
        <dbReference type="ARBA" id="ARBA00045321"/>
    </source>
</evidence>
<gene>
    <name evidence="11" type="primary">cfap206</name>
</gene>
<sequence length="628" mass="71377">MYRAHAESAIKNIIHEIAKECAARGHAVSDTLVAFMVKAVLLDKRNGFNVDRTLSDQDVQKLVELCLDKLMEKCSPSLDTIKMQVYFDMNYTSRHEFLEKIYHFVESRLSPVRQEITDSRVKTKEELHAVYQKIITYILLHSAIGSPTDVTAVQEATAALQSVFPPTELRAFMALSKKDKEQQLTELTMIVVGIKIFNKASKGEEEASIHELMPTVLKEALSVTNENIEKELTVTQRLAWKYTALVEKLTDPNIQPKHYDMPIALLKQALYNMRQHEVFLKLLLADACLCGKHVEILQRELSLQMKLLKEKVQSKTVVPTADVFPVFKGLSKLWSGLKEEAELLNILNNIMFNLQPFCTSQATLFSEAYLNSLLEVSEIETGEQTMTESSGFTFCPPDEHIDPNQWKTQEWLLPETTVGFNELQLQYNGVCAYTLVIRDGLLLPGNPHIGVLKHKGKLYVFSSKEAALKFALRPDDFVAEVADKAKGSPELIQLLKLHKQFFCVSSHSEPSNNQLLKPITKCESGTQTDIHPMETNVVMSYEWNEWELRRKALKLADIRTKKTHSVQTDLSHMRRENITQTWPPKNIACQSKRDSENNVPKPQTYLAGLRGQRDGPVVKTNLTRPVND</sequence>
<dbReference type="PANTHER" id="PTHR21442">
    <property type="entry name" value="CILIA- AND FLAGELLA-ASSOCIATED PROTEIN 206"/>
    <property type="match status" value="1"/>
</dbReference>
<dbReference type="RefSeq" id="XP_028253677.1">
    <property type="nucleotide sequence ID" value="XM_028397876.1"/>
</dbReference>
<accession>A0A6P7HSX6</accession>
<keyword evidence="11" id="KW-0282">Flagellum</keyword>
<keyword evidence="7" id="KW-0206">Cytoskeleton</keyword>
<keyword evidence="10" id="KW-1185">Reference proteome</keyword>
<organism evidence="10 11">
    <name type="scientific">Parambassis ranga</name>
    <name type="common">Indian glassy fish</name>
    <dbReference type="NCBI Taxonomy" id="210632"/>
    <lineage>
        <taxon>Eukaryota</taxon>
        <taxon>Metazoa</taxon>
        <taxon>Chordata</taxon>
        <taxon>Craniata</taxon>
        <taxon>Vertebrata</taxon>
        <taxon>Euteleostomi</taxon>
        <taxon>Actinopterygii</taxon>
        <taxon>Neopterygii</taxon>
        <taxon>Teleostei</taxon>
        <taxon>Neoteleostei</taxon>
        <taxon>Acanthomorphata</taxon>
        <taxon>Ovalentaria</taxon>
        <taxon>Ambassidae</taxon>
        <taxon>Parambassis</taxon>
    </lineage>
</organism>
<dbReference type="FunCoup" id="A0A6P7HSX6">
    <property type="interactions" value="308"/>
</dbReference>
<evidence type="ECO:0000256" key="1">
    <source>
        <dbReference type="ARBA" id="ARBA00004430"/>
    </source>
</evidence>
<dbReference type="Pfam" id="PF12018">
    <property type="entry name" value="FAP206"/>
    <property type="match status" value="1"/>
</dbReference>
<evidence type="ECO:0000256" key="2">
    <source>
        <dbReference type="ARBA" id="ARBA00010500"/>
    </source>
</evidence>
<dbReference type="CTD" id="154313"/>
<evidence type="ECO:0000313" key="10">
    <source>
        <dbReference type="Proteomes" id="UP000515145"/>
    </source>
</evidence>
<evidence type="ECO:0000256" key="3">
    <source>
        <dbReference type="ARBA" id="ARBA00021602"/>
    </source>
</evidence>
<keyword evidence="6" id="KW-0969">Cilium</keyword>
<dbReference type="OrthoDB" id="10251073at2759"/>
<comment type="subcellular location">
    <subcellularLocation>
        <location evidence="1">Cytoplasm</location>
        <location evidence="1">Cytoskeleton</location>
        <location evidence="1">Cilium axoneme</location>
    </subcellularLocation>
</comment>
<dbReference type="AlphaFoldDB" id="A0A6P7HSX6"/>
<comment type="function">
    <text evidence="9">Essential for sperm motility and is involved in the regulation of the beating frequency of motile cilia on the epithelial cells of the respiratory tract. Required for the establishment of radial spokes in sperm flagella.</text>
</comment>
<dbReference type="GO" id="GO:0007288">
    <property type="term" value="P:sperm axoneme assembly"/>
    <property type="evidence" value="ECO:0007669"/>
    <property type="project" value="TreeGrafter"/>
</dbReference>
<reference evidence="11" key="1">
    <citation type="submission" date="2025-08" db="UniProtKB">
        <authorList>
            <consortium name="RefSeq"/>
        </authorList>
    </citation>
    <scope>IDENTIFICATION</scope>
</reference>
<evidence type="ECO:0000313" key="11">
    <source>
        <dbReference type="RefSeq" id="XP_028253677.1"/>
    </source>
</evidence>
<dbReference type="GO" id="GO:0003356">
    <property type="term" value="P:regulation of cilium beat frequency"/>
    <property type="evidence" value="ECO:0007669"/>
    <property type="project" value="TreeGrafter"/>
</dbReference>
<dbReference type="GeneID" id="114429028"/>
<evidence type="ECO:0000256" key="4">
    <source>
        <dbReference type="ARBA" id="ARBA00022490"/>
    </source>
</evidence>
<evidence type="ECO:0000256" key="6">
    <source>
        <dbReference type="ARBA" id="ARBA00023069"/>
    </source>
</evidence>
<dbReference type="GO" id="GO:0005930">
    <property type="term" value="C:axoneme"/>
    <property type="evidence" value="ECO:0007669"/>
    <property type="project" value="UniProtKB-SubCell"/>
</dbReference>
<comment type="similarity">
    <text evidence="2">Belongs to the CFAP206 family.</text>
</comment>
<dbReference type="PANTHER" id="PTHR21442:SF0">
    <property type="entry name" value="CILIA- AND FLAGELLA-ASSOCIATED PROTEIN 206"/>
    <property type="match status" value="1"/>
</dbReference>
<name>A0A6P7HSX6_9TELE</name>
<dbReference type="InParanoid" id="A0A6P7HSX6"/>
<dbReference type="InterPro" id="IPR021897">
    <property type="entry name" value="FAP206"/>
</dbReference>
<keyword evidence="5" id="KW-0970">Cilium biogenesis/degradation</keyword>
<keyword evidence="4" id="KW-0963">Cytoplasm</keyword>
<dbReference type="Proteomes" id="UP000515145">
    <property type="component" value="Chromosome 24"/>
</dbReference>
<evidence type="ECO:0000256" key="7">
    <source>
        <dbReference type="ARBA" id="ARBA00023212"/>
    </source>
</evidence>
<dbReference type="GO" id="GO:1901317">
    <property type="term" value="P:regulation of flagellated sperm motility"/>
    <property type="evidence" value="ECO:0007669"/>
    <property type="project" value="TreeGrafter"/>
</dbReference>
<evidence type="ECO:0000256" key="8">
    <source>
        <dbReference type="ARBA" id="ARBA00023273"/>
    </source>
</evidence>
<keyword evidence="8" id="KW-0966">Cell projection</keyword>